<keyword evidence="3" id="KW-1185">Reference proteome</keyword>
<evidence type="ECO:0000313" key="3">
    <source>
        <dbReference type="Proteomes" id="UP000476332"/>
    </source>
</evidence>
<keyword evidence="1" id="KW-0732">Signal</keyword>
<accession>A0A6L9MIJ5</accession>
<feature type="signal peptide" evidence="1">
    <location>
        <begin position="1"/>
        <end position="20"/>
    </location>
</feature>
<proteinExistence type="predicted"/>
<protein>
    <submittedName>
        <fullName evidence="2">Uncharacterized protein</fullName>
    </submittedName>
</protein>
<dbReference type="RefSeq" id="WP_163044365.1">
    <property type="nucleotide sequence ID" value="NZ_JAAAMJ010000009.1"/>
</dbReference>
<feature type="chain" id="PRO_5026987257" evidence="1">
    <location>
        <begin position="21"/>
        <end position="109"/>
    </location>
</feature>
<gene>
    <name evidence="2" type="ORF">GTW51_12995</name>
</gene>
<reference evidence="2 3" key="1">
    <citation type="submission" date="2020-01" db="EMBL/GenBank/DDBJ databases">
        <title>Genomes of bacteria type strains.</title>
        <authorList>
            <person name="Chen J."/>
            <person name="Zhu S."/>
            <person name="Chen J."/>
        </authorList>
    </citation>
    <scope>NUCLEOTIDE SEQUENCE [LARGE SCALE GENOMIC DNA]</scope>
    <source>
        <strain evidence="2 3">KCTC 52919</strain>
    </source>
</reference>
<comment type="caution">
    <text evidence="2">The sequence shown here is derived from an EMBL/GenBank/DDBJ whole genome shotgun (WGS) entry which is preliminary data.</text>
</comment>
<evidence type="ECO:0000313" key="2">
    <source>
        <dbReference type="EMBL" id="NDV87617.1"/>
    </source>
</evidence>
<dbReference type="AlphaFoldDB" id="A0A6L9MIJ5"/>
<name>A0A6L9MIJ5_9HYPH</name>
<sequence>MNRLLGAVAIIIATTAAATADDFKPLQGRSIELGGLNGVAYYTVADEGYDVVATLVGSAGSPVRVSTRLSDGQSLTLMVPESLGNAPQAVDISRDGTTIRIAPSTVAMN</sequence>
<evidence type="ECO:0000256" key="1">
    <source>
        <dbReference type="SAM" id="SignalP"/>
    </source>
</evidence>
<dbReference type="EMBL" id="JAAAMJ010000009">
    <property type="protein sequence ID" value="NDV87617.1"/>
    <property type="molecule type" value="Genomic_DNA"/>
</dbReference>
<dbReference type="Proteomes" id="UP000476332">
    <property type="component" value="Unassembled WGS sequence"/>
</dbReference>
<organism evidence="2 3">
    <name type="scientific">Aurantimonas aggregata</name>
    <dbReference type="NCBI Taxonomy" id="2047720"/>
    <lineage>
        <taxon>Bacteria</taxon>
        <taxon>Pseudomonadati</taxon>
        <taxon>Pseudomonadota</taxon>
        <taxon>Alphaproteobacteria</taxon>
        <taxon>Hyphomicrobiales</taxon>
        <taxon>Aurantimonadaceae</taxon>
        <taxon>Aurantimonas</taxon>
    </lineage>
</organism>